<dbReference type="CDD" id="cd03137">
    <property type="entry name" value="GATase1_AraC_1"/>
    <property type="match status" value="1"/>
</dbReference>
<dbReference type="RefSeq" id="WP_184792885.1">
    <property type="nucleotide sequence ID" value="NZ_BONT01000086.1"/>
</dbReference>
<dbReference type="GO" id="GO:0003700">
    <property type="term" value="F:DNA-binding transcription factor activity"/>
    <property type="evidence" value="ECO:0007669"/>
    <property type="project" value="InterPro"/>
</dbReference>
<dbReference type="Proteomes" id="UP000548476">
    <property type="component" value="Unassembled WGS sequence"/>
</dbReference>
<evidence type="ECO:0000259" key="3">
    <source>
        <dbReference type="PROSITE" id="PS01124"/>
    </source>
</evidence>
<feature type="domain" description="HTH araC/xylS-type" evidence="3">
    <location>
        <begin position="218"/>
        <end position="316"/>
    </location>
</feature>
<keyword evidence="5" id="KW-1185">Reference proteome</keyword>
<comment type="caution">
    <text evidence="4">The sequence shown here is derived from an EMBL/GenBank/DDBJ whole genome shotgun (WGS) entry which is preliminary data.</text>
</comment>
<dbReference type="Gene3D" id="1.10.10.60">
    <property type="entry name" value="Homeodomain-like"/>
    <property type="match status" value="1"/>
</dbReference>
<dbReference type="InterPro" id="IPR029062">
    <property type="entry name" value="Class_I_gatase-like"/>
</dbReference>
<dbReference type="InterPro" id="IPR052158">
    <property type="entry name" value="INH-QAR"/>
</dbReference>
<evidence type="ECO:0000256" key="2">
    <source>
        <dbReference type="ARBA" id="ARBA00023163"/>
    </source>
</evidence>
<keyword evidence="2" id="KW-0804">Transcription</keyword>
<dbReference type="Gene3D" id="3.40.50.880">
    <property type="match status" value="1"/>
</dbReference>
<reference evidence="4 5" key="1">
    <citation type="submission" date="2020-08" db="EMBL/GenBank/DDBJ databases">
        <title>Genomic Encyclopedia of Type Strains, Phase IV (KMG-IV): sequencing the most valuable type-strain genomes for metagenomic binning, comparative biology and taxonomic classification.</title>
        <authorList>
            <person name="Goeker M."/>
        </authorList>
    </citation>
    <scope>NUCLEOTIDE SEQUENCE [LARGE SCALE GENOMIC DNA]</scope>
    <source>
        <strain evidence="4 5">YIM 65646</strain>
    </source>
</reference>
<dbReference type="InterPro" id="IPR002818">
    <property type="entry name" value="DJ-1/PfpI"/>
</dbReference>
<dbReference type="PROSITE" id="PS01124">
    <property type="entry name" value="HTH_ARAC_FAMILY_2"/>
    <property type="match status" value="1"/>
</dbReference>
<keyword evidence="1" id="KW-0805">Transcription regulation</keyword>
<protein>
    <submittedName>
        <fullName evidence="4">Transcriptional regulator GlxA family with amidase domain</fullName>
    </submittedName>
</protein>
<evidence type="ECO:0000313" key="4">
    <source>
        <dbReference type="EMBL" id="MBB6039805.1"/>
    </source>
</evidence>
<dbReference type="GO" id="GO:0043565">
    <property type="term" value="F:sequence-specific DNA binding"/>
    <property type="evidence" value="ECO:0007669"/>
    <property type="project" value="InterPro"/>
</dbReference>
<dbReference type="InterPro" id="IPR018060">
    <property type="entry name" value="HTH_AraC"/>
</dbReference>
<dbReference type="PANTHER" id="PTHR43130:SF3">
    <property type="entry name" value="HTH-TYPE TRANSCRIPTIONAL REGULATOR RV1931C"/>
    <property type="match status" value="1"/>
</dbReference>
<evidence type="ECO:0000256" key="1">
    <source>
        <dbReference type="ARBA" id="ARBA00023015"/>
    </source>
</evidence>
<sequence length="320" mass="34551">MHRVAILVVDRVVALDLAIPAQVFTTARADGARLYEVVVCGERRGLTVNSVEMDGGGVELYRLTAPYTLDELRSADTVVVPGGSFGVSPSAEALDALRAAHARGARIASICSGAFVLAAAGLLDGRRATTHWAFAELMAGAFPPVEVDPNVLFIDDGDVLTSAGVATGLDMCLHMVRTDFGAAVAAEVARHIVVAPQREGDQAQFIVHPEPRDVGSLEPTMRWMRDRLGEPVTLAEIAREAAVSPRTLNRWFRAQTGTTPLRWLLRQRVHRAQELLETTALSVEEVAASCGFGTAVNLRQHFAGSLHTTPQAYRRAFRPR</sequence>
<evidence type="ECO:0000313" key="5">
    <source>
        <dbReference type="Proteomes" id="UP000548476"/>
    </source>
</evidence>
<dbReference type="SUPFAM" id="SSF46689">
    <property type="entry name" value="Homeodomain-like"/>
    <property type="match status" value="2"/>
</dbReference>
<dbReference type="SUPFAM" id="SSF52317">
    <property type="entry name" value="Class I glutamine amidotransferase-like"/>
    <property type="match status" value="1"/>
</dbReference>
<dbReference type="Pfam" id="PF01965">
    <property type="entry name" value="DJ-1_PfpI"/>
    <property type="match status" value="1"/>
</dbReference>
<accession>A0A841FTY3</accession>
<proteinExistence type="predicted"/>
<organism evidence="4 5">
    <name type="scientific">Phytomonospora endophytica</name>
    <dbReference type="NCBI Taxonomy" id="714109"/>
    <lineage>
        <taxon>Bacteria</taxon>
        <taxon>Bacillati</taxon>
        <taxon>Actinomycetota</taxon>
        <taxon>Actinomycetes</taxon>
        <taxon>Micromonosporales</taxon>
        <taxon>Micromonosporaceae</taxon>
        <taxon>Phytomonospora</taxon>
    </lineage>
</organism>
<dbReference type="Pfam" id="PF12833">
    <property type="entry name" value="HTH_18"/>
    <property type="match status" value="1"/>
</dbReference>
<dbReference type="SMART" id="SM00342">
    <property type="entry name" value="HTH_ARAC"/>
    <property type="match status" value="1"/>
</dbReference>
<dbReference type="EMBL" id="JACHGT010000026">
    <property type="protein sequence ID" value="MBB6039805.1"/>
    <property type="molecule type" value="Genomic_DNA"/>
</dbReference>
<gene>
    <name evidence="4" type="ORF">HNR73_007704</name>
</gene>
<dbReference type="PANTHER" id="PTHR43130">
    <property type="entry name" value="ARAC-FAMILY TRANSCRIPTIONAL REGULATOR"/>
    <property type="match status" value="1"/>
</dbReference>
<name>A0A841FTY3_9ACTN</name>
<dbReference type="InterPro" id="IPR009057">
    <property type="entry name" value="Homeodomain-like_sf"/>
</dbReference>
<dbReference type="AlphaFoldDB" id="A0A841FTY3"/>